<keyword evidence="5 7" id="KW-1133">Transmembrane helix</keyword>
<evidence type="ECO:0000256" key="5">
    <source>
        <dbReference type="ARBA" id="ARBA00022989"/>
    </source>
</evidence>
<feature type="transmembrane region" description="Helical" evidence="7">
    <location>
        <begin position="103"/>
        <end position="122"/>
    </location>
</feature>
<dbReference type="Pfam" id="PF01478">
    <property type="entry name" value="Peptidase_A24"/>
    <property type="match status" value="1"/>
</dbReference>
<reference evidence="10 11" key="1">
    <citation type="journal article" date="2019" name="Int. J. Syst. Evol. Microbiol.">
        <title>The Global Catalogue of Microorganisms (GCM) 10K type strain sequencing project: providing services to taxonomists for standard genome sequencing and annotation.</title>
        <authorList>
            <consortium name="The Broad Institute Genomics Platform"/>
            <consortium name="The Broad Institute Genome Sequencing Center for Infectious Disease"/>
            <person name="Wu L."/>
            <person name="Ma J."/>
        </authorList>
    </citation>
    <scope>NUCLEOTIDE SEQUENCE [LARGE SCALE GENOMIC DNA]</scope>
    <source>
        <strain evidence="10 11">JCM 3272</strain>
    </source>
</reference>
<dbReference type="InterPro" id="IPR010627">
    <property type="entry name" value="Prepilin_pept_A24_N"/>
</dbReference>
<dbReference type="RefSeq" id="WP_344610873.1">
    <property type="nucleotide sequence ID" value="NZ_BAAARV010000005.1"/>
</dbReference>
<name>A0ABN3FI63_9ACTN</name>
<dbReference type="EMBL" id="BAAARV010000005">
    <property type="protein sequence ID" value="GAA2330604.1"/>
    <property type="molecule type" value="Genomic_DNA"/>
</dbReference>
<keyword evidence="11" id="KW-1185">Reference proteome</keyword>
<comment type="caution">
    <text evidence="10">The sequence shown here is derived from an EMBL/GenBank/DDBJ whole genome shotgun (WGS) entry which is preliminary data.</text>
</comment>
<evidence type="ECO:0000256" key="6">
    <source>
        <dbReference type="ARBA" id="ARBA00023136"/>
    </source>
</evidence>
<comment type="similarity">
    <text evidence="2">Belongs to the peptidase A24 family.</text>
</comment>
<protein>
    <submittedName>
        <fullName evidence="10">A24 family peptidase</fullName>
    </submittedName>
</protein>
<dbReference type="InterPro" id="IPR050882">
    <property type="entry name" value="Prepilin_peptidase/N-MTase"/>
</dbReference>
<evidence type="ECO:0000256" key="1">
    <source>
        <dbReference type="ARBA" id="ARBA00004651"/>
    </source>
</evidence>
<dbReference type="PANTHER" id="PTHR30487">
    <property type="entry name" value="TYPE 4 PREPILIN-LIKE PROTEINS LEADER PEPTIDE-PROCESSING ENZYME"/>
    <property type="match status" value="1"/>
</dbReference>
<dbReference type="Gene3D" id="1.20.120.1220">
    <property type="match status" value="1"/>
</dbReference>
<dbReference type="InterPro" id="IPR000045">
    <property type="entry name" value="Prepilin_IV_endopep_pep"/>
</dbReference>
<dbReference type="Pfam" id="PF06750">
    <property type="entry name" value="A24_N_bact"/>
    <property type="match status" value="1"/>
</dbReference>
<evidence type="ECO:0000256" key="7">
    <source>
        <dbReference type="SAM" id="Phobius"/>
    </source>
</evidence>
<gene>
    <name evidence="10" type="ORF">GCM10010170_008660</name>
</gene>
<evidence type="ECO:0000256" key="4">
    <source>
        <dbReference type="ARBA" id="ARBA00022692"/>
    </source>
</evidence>
<evidence type="ECO:0000259" key="9">
    <source>
        <dbReference type="Pfam" id="PF06750"/>
    </source>
</evidence>
<sequence length="267" mass="27995">MHLSQLALLLPVTLLLGLAVGSFLNVVIHRVPRGESLVTPSSRCPDCGNGIRHRHNIPVLGWLVLRGRCADCGARIAVRYPLVELTTAVLFVAVALRMHQLHLLSALPAYLYVAAAGIALAVIDLDLRRLPNAIVLPSYPIVAILLTLSAAWEHDWWALARAGIGAAALFAFFFALAFAYPAGMGFGDVKLAGILGGVLGYLSWSALGIGAFAGFLLGAVVGVGLMAGGKGGRKTAIPFGPFMIAGFLVALFAAAPIAQFYMDVTAV</sequence>
<keyword evidence="4 7" id="KW-0812">Transmembrane</keyword>
<dbReference type="PANTHER" id="PTHR30487:SF0">
    <property type="entry name" value="PREPILIN LEADER PEPTIDASE_N-METHYLTRANSFERASE-RELATED"/>
    <property type="match status" value="1"/>
</dbReference>
<keyword evidence="6 7" id="KW-0472">Membrane</keyword>
<evidence type="ECO:0000256" key="2">
    <source>
        <dbReference type="ARBA" id="ARBA00005801"/>
    </source>
</evidence>
<organism evidence="10 11">
    <name type="scientific">Dactylosporangium salmoneum</name>
    <dbReference type="NCBI Taxonomy" id="53361"/>
    <lineage>
        <taxon>Bacteria</taxon>
        <taxon>Bacillati</taxon>
        <taxon>Actinomycetota</taxon>
        <taxon>Actinomycetes</taxon>
        <taxon>Micromonosporales</taxon>
        <taxon>Micromonosporaceae</taxon>
        <taxon>Dactylosporangium</taxon>
    </lineage>
</organism>
<evidence type="ECO:0000313" key="10">
    <source>
        <dbReference type="EMBL" id="GAA2330604.1"/>
    </source>
</evidence>
<feature type="transmembrane region" description="Helical" evidence="7">
    <location>
        <begin position="239"/>
        <end position="262"/>
    </location>
</feature>
<feature type="transmembrane region" description="Helical" evidence="7">
    <location>
        <begin position="159"/>
        <end position="181"/>
    </location>
</feature>
<feature type="transmembrane region" description="Helical" evidence="7">
    <location>
        <begin position="201"/>
        <end position="227"/>
    </location>
</feature>
<feature type="transmembrane region" description="Helical" evidence="7">
    <location>
        <begin position="134"/>
        <end position="152"/>
    </location>
</feature>
<evidence type="ECO:0000259" key="8">
    <source>
        <dbReference type="Pfam" id="PF01478"/>
    </source>
</evidence>
<comment type="subcellular location">
    <subcellularLocation>
        <location evidence="1">Cell membrane</location>
        <topology evidence="1">Multi-pass membrane protein</topology>
    </subcellularLocation>
</comment>
<dbReference type="Proteomes" id="UP001501444">
    <property type="component" value="Unassembled WGS sequence"/>
</dbReference>
<accession>A0ABN3FI63</accession>
<feature type="domain" description="Prepilin peptidase A24 N-terminal" evidence="9">
    <location>
        <begin position="15"/>
        <end position="97"/>
    </location>
</feature>
<proteinExistence type="inferred from homology"/>
<feature type="domain" description="Prepilin type IV endopeptidase peptidase" evidence="8">
    <location>
        <begin position="113"/>
        <end position="223"/>
    </location>
</feature>
<evidence type="ECO:0000313" key="11">
    <source>
        <dbReference type="Proteomes" id="UP001501444"/>
    </source>
</evidence>
<keyword evidence="3" id="KW-1003">Cell membrane</keyword>
<evidence type="ECO:0000256" key="3">
    <source>
        <dbReference type="ARBA" id="ARBA00022475"/>
    </source>
</evidence>